<accession>A0A1F6ER77</accession>
<feature type="domain" description="Mur ligase C-terminal" evidence="4">
    <location>
        <begin position="261"/>
        <end position="383"/>
    </location>
</feature>
<proteinExistence type="inferred from homology"/>
<dbReference type="Proteomes" id="UP000178587">
    <property type="component" value="Unassembled WGS sequence"/>
</dbReference>
<evidence type="ECO:0000313" key="7">
    <source>
        <dbReference type="Proteomes" id="UP000178587"/>
    </source>
</evidence>
<keyword evidence="3" id="KW-1133">Transmembrane helix</keyword>
<feature type="domain" description="Mur ligase central" evidence="5">
    <location>
        <begin position="41"/>
        <end position="238"/>
    </location>
</feature>
<reference evidence="6 7" key="1">
    <citation type="journal article" date="2016" name="Nat. Commun.">
        <title>Thousands of microbial genomes shed light on interconnected biogeochemical processes in an aquifer system.</title>
        <authorList>
            <person name="Anantharaman K."/>
            <person name="Brown C.T."/>
            <person name="Hug L.A."/>
            <person name="Sharon I."/>
            <person name="Castelle C.J."/>
            <person name="Probst A.J."/>
            <person name="Thomas B.C."/>
            <person name="Singh A."/>
            <person name="Wilkins M.J."/>
            <person name="Karaoz U."/>
            <person name="Brodie E.L."/>
            <person name="Williams K.H."/>
            <person name="Hubbard S.S."/>
            <person name="Banfield J.F."/>
        </authorList>
    </citation>
    <scope>NUCLEOTIDE SEQUENCE [LARGE SCALE GENOMIC DNA]</scope>
</reference>
<name>A0A1F6ER77_9BACT</name>
<dbReference type="UniPathway" id="UPA00219"/>
<evidence type="ECO:0000256" key="1">
    <source>
        <dbReference type="ARBA" id="ARBA00005898"/>
    </source>
</evidence>
<dbReference type="PANTHER" id="PTHR23135:SF4">
    <property type="entry name" value="UDP-N-ACETYLMURAMOYL-L-ALANYL-D-GLUTAMATE--2,6-DIAMINOPIMELATE LIGASE MURE HOMOLOG, CHLOROPLASTIC"/>
    <property type="match status" value="1"/>
</dbReference>
<dbReference type="Pfam" id="PF02875">
    <property type="entry name" value="Mur_ligase_C"/>
    <property type="match status" value="1"/>
</dbReference>
<dbReference type="GO" id="GO:0071555">
    <property type="term" value="P:cell wall organization"/>
    <property type="evidence" value="ECO:0007669"/>
    <property type="project" value="UniProtKB-KW"/>
</dbReference>
<keyword evidence="2" id="KW-0961">Cell wall biogenesis/degradation</keyword>
<keyword evidence="2" id="KW-0131">Cell cycle</keyword>
<evidence type="ECO:0000259" key="4">
    <source>
        <dbReference type="Pfam" id="PF02875"/>
    </source>
</evidence>
<dbReference type="SUPFAM" id="SSF53623">
    <property type="entry name" value="MurD-like peptide ligases, catalytic domain"/>
    <property type="match status" value="1"/>
</dbReference>
<dbReference type="GO" id="GO:0009252">
    <property type="term" value="P:peptidoglycan biosynthetic process"/>
    <property type="evidence" value="ECO:0007669"/>
    <property type="project" value="UniProtKB-UniPathway"/>
</dbReference>
<dbReference type="EMBL" id="MFLU01000002">
    <property type="protein sequence ID" value="OGG76147.1"/>
    <property type="molecule type" value="Genomic_DNA"/>
</dbReference>
<comment type="similarity">
    <text evidence="1">Belongs to the MurCDEF family. MurE subfamily.</text>
</comment>
<comment type="pathway">
    <text evidence="2">Cell wall biogenesis; peptidoglycan biosynthesis.</text>
</comment>
<evidence type="ECO:0000256" key="2">
    <source>
        <dbReference type="RuleBase" id="RU004135"/>
    </source>
</evidence>
<dbReference type="Pfam" id="PF08245">
    <property type="entry name" value="Mur_ligase_M"/>
    <property type="match status" value="1"/>
</dbReference>
<dbReference type="PANTHER" id="PTHR23135">
    <property type="entry name" value="MUR LIGASE FAMILY MEMBER"/>
    <property type="match status" value="1"/>
</dbReference>
<comment type="subcellular location">
    <subcellularLocation>
        <location evidence="2">Cytoplasm</location>
    </subcellularLocation>
</comment>
<evidence type="ECO:0000313" key="6">
    <source>
        <dbReference type="EMBL" id="OGG76147.1"/>
    </source>
</evidence>
<dbReference type="GO" id="GO:0008360">
    <property type="term" value="P:regulation of cell shape"/>
    <property type="evidence" value="ECO:0007669"/>
    <property type="project" value="UniProtKB-KW"/>
</dbReference>
<evidence type="ECO:0008006" key="8">
    <source>
        <dbReference type="Google" id="ProtNLM"/>
    </source>
</evidence>
<dbReference type="AlphaFoldDB" id="A0A1F6ER77"/>
<keyword evidence="2" id="KW-0573">Peptidoglycan synthesis</keyword>
<evidence type="ECO:0000256" key="3">
    <source>
        <dbReference type="SAM" id="Phobius"/>
    </source>
</evidence>
<feature type="transmembrane region" description="Helical" evidence="3">
    <location>
        <begin position="12"/>
        <end position="29"/>
    </location>
</feature>
<dbReference type="InterPro" id="IPR013221">
    <property type="entry name" value="Mur_ligase_cen"/>
</dbReference>
<keyword evidence="3" id="KW-0812">Transmembrane</keyword>
<sequence length="416" mass="45812">MILSLKKLVPAPVVFLYHLALVFLAALYFEFPSRRITVVGVTGTKGKSSTIEFANAAFEAAGRNTALMSTIRTKVGMESTRNTKRMTMPGRFAVQHFLKKALDAGCDVAFIEMTSEGARQHRHRFIDLNALIFTNLAPEHIESHGSYEAYAAAKFEIGRALVRSHKRPRIIIANADDKEAHRYLLLSVEHAIPSSLSAFGAHADEDEMGGSFKWDETKIRIHLPGEFSLQNAILAALLARAFDIRAEFIRAGFDALKKIPGRAERVEEGQPFLVIVDYAHTPDSLSAIYKTYASRKKICVLGATGGGRDTWKRPVMGSIADAACEHVILTNEDSYDEKPEDIVTSIAAGMKRVPEVIVDRHKAIARALSLAKPGYAVLITGKGTDPSIEGPRGTHIPWSDAEVVREELHKLLQKSI</sequence>
<dbReference type="InterPro" id="IPR036615">
    <property type="entry name" value="Mur_ligase_C_dom_sf"/>
</dbReference>
<dbReference type="STRING" id="1798507.A3A34_01495"/>
<dbReference type="Gene3D" id="3.40.1190.10">
    <property type="entry name" value="Mur-like, catalytic domain"/>
    <property type="match status" value="1"/>
</dbReference>
<dbReference type="InterPro" id="IPR004101">
    <property type="entry name" value="Mur_ligase_C"/>
</dbReference>
<dbReference type="Gene3D" id="3.90.190.20">
    <property type="entry name" value="Mur ligase, C-terminal domain"/>
    <property type="match status" value="1"/>
</dbReference>
<keyword evidence="3" id="KW-0472">Membrane</keyword>
<dbReference type="NCBIfam" id="TIGR01085">
    <property type="entry name" value="murE"/>
    <property type="match status" value="1"/>
</dbReference>
<evidence type="ECO:0000259" key="5">
    <source>
        <dbReference type="Pfam" id="PF08245"/>
    </source>
</evidence>
<dbReference type="InterPro" id="IPR005761">
    <property type="entry name" value="UDP-N-AcMur-Glu-dNH2Pim_ligase"/>
</dbReference>
<organism evidence="6 7">
    <name type="scientific">Candidatus Kaiserbacteria bacterium RIFCSPLOWO2_01_FULL_50_24</name>
    <dbReference type="NCBI Taxonomy" id="1798507"/>
    <lineage>
        <taxon>Bacteria</taxon>
        <taxon>Candidatus Kaiseribacteriota</taxon>
    </lineage>
</organism>
<gene>
    <name evidence="6" type="ORF">A3A34_01495</name>
</gene>
<dbReference type="SUPFAM" id="SSF53244">
    <property type="entry name" value="MurD-like peptide ligases, peptide-binding domain"/>
    <property type="match status" value="1"/>
</dbReference>
<dbReference type="InterPro" id="IPR036565">
    <property type="entry name" value="Mur-like_cat_sf"/>
</dbReference>
<keyword evidence="2" id="KW-0132">Cell division</keyword>
<keyword evidence="2" id="KW-0133">Cell shape</keyword>
<dbReference type="GO" id="GO:0005737">
    <property type="term" value="C:cytoplasm"/>
    <property type="evidence" value="ECO:0007669"/>
    <property type="project" value="UniProtKB-SubCell"/>
</dbReference>
<dbReference type="GO" id="GO:0051301">
    <property type="term" value="P:cell division"/>
    <property type="evidence" value="ECO:0007669"/>
    <property type="project" value="UniProtKB-KW"/>
</dbReference>
<protein>
    <recommendedName>
        <fullName evidence="8">UDP-N-acetylmuramoyl-L-alanyl-D-glutamate--2, 6-diaminopimelate ligase</fullName>
    </recommendedName>
</protein>
<dbReference type="GO" id="GO:0016881">
    <property type="term" value="F:acid-amino acid ligase activity"/>
    <property type="evidence" value="ECO:0007669"/>
    <property type="project" value="InterPro"/>
</dbReference>
<dbReference type="GO" id="GO:0005524">
    <property type="term" value="F:ATP binding"/>
    <property type="evidence" value="ECO:0007669"/>
    <property type="project" value="InterPro"/>
</dbReference>
<comment type="caution">
    <text evidence="6">The sequence shown here is derived from an EMBL/GenBank/DDBJ whole genome shotgun (WGS) entry which is preliminary data.</text>
</comment>